<dbReference type="EMBL" id="AP027041">
    <property type="protein sequence ID" value="BDU18017.1"/>
    <property type="molecule type" value="Genomic_DNA"/>
</dbReference>
<gene>
    <name evidence="1" type="ORF">LA521A_32180</name>
</gene>
<reference evidence="1 2" key="1">
    <citation type="journal article" date="2023" name="Int. J. Syst. Evol. Microbiol.">
        <title>Physiological and genomic analyses of cobalamin (vitamin B12)-auxotrophy of Lysobacter auxotrophicus sp. nov., a methionine-auxotrophic chitinolytic bacterium isolated from chitin-treated soil.</title>
        <authorList>
            <person name="Saito A."/>
            <person name="Dohra H."/>
            <person name="Hamada M."/>
            <person name="Moriuchi R."/>
            <person name="Kotsuchibashi Y."/>
            <person name="Mori K."/>
        </authorList>
    </citation>
    <scope>NUCLEOTIDE SEQUENCE [LARGE SCALE GENOMIC DNA]</scope>
    <source>
        <strain evidence="1 2">5-21a</strain>
    </source>
</reference>
<keyword evidence="2" id="KW-1185">Reference proteome</keyword>
<evidence type="ECO:0000313" key="1">
    <source>
        <dbReference type="EMBL" id="BDU18017.1"/>
    </source>
</evidence>
<proteinExistence type="predicted"/>
<evidence type="ECO:0000313" key="2">
    <source>
        <dbReference type="Proteomes" id="UP001317822"/>
    </source>
</evidence>
<sequence length="100" mass="11488">MINRNIQVIDGADNCTFDIFTTDKESFAIIFPEEGQDIEFVEDLVARVGERRATEVLEAIWAQRKDKKSVVGIHGTLFFELSNRKCYYPTKNEAEMVVII</sequence>
<protein>
    <recommendedName>
        <fullName evidence="3">DUF1488 family protein</fullName>
    </recommendedName>
</protein>
<dbReference type="RefSeq" id="WP_281779904.1">
    <property type="nucleotide sequence ID" value="NZ_AP027041.1"/>
</dbReference>
<dbReference type="Proteomes" id="UP001317822">
    <property type="component" value="Chromosome"/>
</dbReference>
<name>A0ABN6UNP7_9GAMM</name>
<accession>A0ABN6UNP7</accession>
<evidence type="ECO:0008006" key="3">
    <source>
        <dbReference type="Google" id="ProtNLM"/>
    </source>
</evidence>
<organism evidence="1 2">
    <name type="scientific">Lysobacter auxotrophicus</name>
    <dbReference type="NCBI Taxonomy" id="2992573"/>
    <lineage>
        <taxon>Bacteria</taxon>
        <taxon>Pseudomonadati</taxon>
        <taxon>Pseudomonadota</taxon>
        <taxon>Gammaproteobacteria</taxon>
        <taxon>Lysobacterales</taxon>
        <taxon>Lysobacteraceae</taxon>
        <taxon>Lysobacter</taxon>
    </lineage>
</organism>